<feature type="signal peptide" evidence="1">
    <location>
        <begin position="1"/>
        <end position="30"/>
    </location>
</feature>
<evidence type="ECO:0000256" key="1">
    <source>
        <dbReference type="SAM" id="SignalP"/>
    </source>
</evidence>
<dbReference type="Proteomes" id="UP000068250">
    <property type="component" value="Plasmid 1P"/>
</dbReference>
<sequence>MGDNQTTIRKISTMIALAAIMVLRCPVAFADVDAIQIENSNTKPSIIVPAVHGPIFGIQAPSAAVFVGKTVLVSEGTADRNADTQPDKLEHPISEIALDSTVFASWVHEIDIEKLKARLQPHLACYTGQEMLRTGNTEMFTRVLLNMQTARLAEFILEMPCPQPATLSRDAVVHAEAQKSGVLIKWLEHLDEWKAVQKEIPDDYYRDAIVEMLKRPDENLSSPPFVSFVQNGQYDELDAWIRERKVTPSQKKMYDYEITKRTRLMYRDMAPYLRSGGAVILIGAAHIGGPDGLAALLRRDGYHLRPITLPANK</sequence>
<dbReference type="EMBL" id="WOTE01000015">
    <property type="protein sequence ID" value="NHO40512.1"/>
    <property type="molecule type" value="Genomic_DNA"/>
</dbReference>
<accession>A0A0U5G1D7</accession>
<gene>
    <name evidence="2" type="ORF">AGA_1P72</name>
    <name evidence="3" type="ORF">GOB80_12690</name>
</gene>
<dbReference type="EMBL" id="LN609303">
    <property type="protein sequence ID" value="CEF57382.1"/>
    <property type="molecule type" value="Genomic_DNA"/>
</dbReference>
<proteinExistence type="predicted"/>
<reference evidence="2" key="2">
    <citation type="submission" date="2014-09" db="EMBL/GenBank/DDBJ databases">
        <authorList>
            <person name="Magalhaes I.L.F."/>
            <person name="Oliveira U."/>
            <person name="Santos F.R."/>
            <person name="Vidigal T.H.D.A."/>
            <person name="Brescovit A.D."/>
            <person name="Santos A.J."/>
        </authorList>
    </citation>
    <scope>NUCLEOTIDE SEQUENCE</scope>
    <source>
        <strain evidence="2">LMG 23848T</strain>
    </source>
</reference>
<geneLocation type="plasmid" evidence="4">
    <name>1P</name>
</geneLocation>
<dbReference type="PATRIC" id="fig|431306.5.peg.2803"/>
<dbReference type="Proteomes" id="UP000657200">
    <property type="component" value="Unassembled WGS sequence"/>
</dbReference>
<dbReference type="AlphaFoldDB" id="A0A0U5G1D7"/>
<evidence type="ECO:0000313" key="5">
    <source>
        <dbReference type="Proteomes" id="UP000657200"/>
    </source>
</evidence>
<name>A0A0U5G1D7_9PROT</name>
<dbReference type="InterPro" id="IPR002816">
    <property type="entry name" value="TraB/PrgY/GumN_fam"/>
</dbReference>
<dbReference type="OrthoDB" id="9806326at2"/>
<reference evidence="3 5" key="3">
    <citation type="journal article" date="2020" name="Int. J. Syst. Evol. Microbiol.">
        <title>Novel acetic acid bacteria from cider fermentations: Acetobacter conturbans sp. nov. and Acetobacter fallax sp. nov.</title>
        <authorList>
            <person name="Sombolestani A.S."/>
            <person name="Cleenwerck I."/>
            <person name="Cnockaert M."/>
            <person name="Borremans W."/>
            <person name="Wieme A.D."/>
            <person name="De Vuyst L."/>
            <person name="Vandamme P."/>
        </authorList>
    </citation>
    <scope>NUCLEOTIDE SEQUENCE [LARGE SCALE GENOMIC DNA]</scope>
    <source>
        <strain evidence="3 5">LMG 23848</strain>
    </source>
</reference>
<dbReference type="Pfam" id="PF01963">
    <property type="entry name" value="TraB_PrgY_gumN"/>
    <property type="match status" value="1"/>
</dbReference>
<organism evidence="2 4">
    <name type="scientific">Acetobacter ghanensis</name>
    <dbReference type="NCBI Taxonomy" id="431306"/>
    <lineage>
        <taxon>Bacteria</taxon>
        <taxon>Pseudomonadati</taxon>
        <taxon>Pseudomonadota</taxon>
        <taxon>Alphaproteobacteria</taxon>
        <taxon>Acetobacterales</taxon>
        <taxon>Acetobacteraceae</taxon>
        <taxon>Acetobacter</taxon>
    </lineage>
</organism>
<evidence type="ECO:0000313" key="3">
    <source>
        <dbReference type="EMBL" id="NHO40512.1"/>
    </source>
</evidence>
<evidence type="ECO:0008006" key="6">
    <source>
        <dbReference type="Google" id="ProtNLM"/>
    </source>
</evidence>
<evidence type="ECO:0000313" key="4">
    <source>
        <dbReference type="Proteomes" id="UP000068250"/>
    </source>
</evidence>
<reference evidence="4" key="1">
    <citation type="submission" date="2014-09" db="EMBL/GenBank/DDBJ databases">
        <authorList>
            <person name="Illeghems K.G."/>
        </authorList>
    </citation>
    <scope>NUCLEOTIDE SEQUENCE [LARGE SCALE GENOMIC DNA]</scope>
    <source>
        <strain evidence="4">LMG 23848T</strain>
        <plasmid evidence="4">1P</plasmid>
    </source>
</reference>
<protein>
    <recommendedName>
        <fullName evidence="6">GumN family protein</fullName>
    </recommendedName>
</protein>
<keyword evidence="5" id="KW-1185">Reference proteome</keyword>
<keyword evidence="1" id="KW-0732">Signal</keyword>
<feature type="chain" id="PRO_5006857470" description="GumN family protein" evidence="1">
    <location>
        <begin position="31"/>
        <end position="313"/>
    </location>
</feature>
<evidence type="ECO:0000313" key="2">
    <source>
        <dbReference type="EMBL" id="CEF57382.1"/>
    </source>
</evidence>